<reference evidence="4" key="1">
    <citation type="journal article" date="2018" name="Nat. Microbiol.">
        <title>Leveraging single-cell genomics to expand the fungal tree of life.</title>
        <authorList>
            <person name="Ahrendt S.R."/>
            <person name="Quandt C.A."/>
            <person name="Ciobanu D."/>
            <person name="Clum A."/>
            <person name="Salamov A."/>
            <person name="Andreopoulos B."/>
            <person name="Cheng J.F."/>
            <person name="Woyke T."/>
            <person name="Pelin A."/>
            <person name="Henrissat B."/>
            <person name="Reynolds N.K."/>
            <person name="Benny G.L."/>
            <person name="Smith M.E."/>
            <person name="James T.Y."/>
            <person name="Grigoriev I.V."/>
        </authorList>
    </citation>
    <scope>NUCLEOTIDE SEQUENCE [LARGE SCALE GENOMIC DNA]</scope>
</reference>
<dbReference type="PRINTS" id="PR00449">
    <property type="entry name" value="RASTRNSFRMNG"/>
</dbReference>
<organism evidence="3 4">
    <name type="scientific">Blyttiomyces helicus</name>
    <dbReference type="NCBI Taxonomy" id="388810"/>
    <lineage>
        <taxon>Eukaryota</taxon>
        <taxon>Fungi</taxon>
        <taxon>Fungi incertae sedis</taxon>
        <taxon>Chytridiomycota</taxon>
        <taxon>Chytridiomycota incertae sedis</taxon>
        <taxon>Chytridiomycetes</taxon>
        <taxon>Chytridiomycetes incertae sedis</taxon>
        <taxon>Blyttiomyces</taxon>
    </lineage>
</organism>
<evidence type="ECO:0000256" key="2">
    <source>
        <dbReference type="ARBA" id="ARBA00023134"/>
    </source>
</evidence>
<dbReference type="GO" id="GO:0005525">
    <property type="term" value="F:GTP binding"/>
    <property type="evidence" value="ECO:0007669"/>
    <property type="project" value="UniProtKB-KW"/>
</dbReference>
<evidence type="ECO:0000313" key="3">
    <source>
        <dbReference type="EMBL" id="RKO89508.1"/>
    </source>
</evidence>
<evidence type="ECO:0000313" key="4">
    <source>
        <dbReference type="Proteomes" id="UP000269721"/>
    </source>
</evidence>
<keyword evidence="4" id="KW-1185">Reference proteome</keyword>
<dbReference type="InterPro" id="IPR001806">
    <property type="entry name" value="Small_GTPase"/>
</dbReference>
<dbReference type="Proteomes" id="UP000269721">
    <property type="component" value="Unassembled WGS sequence"/>
</dbReference>
<gene>
    <name evidence="3" type="ORF">BDK51DRAFT_5503</name>
</gene>
<dbReference type="AlphaFoldDB" id="A0A4P9WE36"/>
<dbReference type="Gene3D" id="3.40.50.300">
    <property type="entry name" value="P-loop containing nucleotide triphosphate hydrolases"/>
    <property type="match status" value="1"/>
</dbReference>
<dbReference type="SUPFAM" id="SSF52540">
    <property type="entry name" value="P-loop containing nucleoside triphosphate hydrolases"/>
    <property type="match status" value="1"/>
</dbReference>
<keyword evidence="1" id="KW-0547">Nucleotide-binding</keyword>
<dbReference type="PROSITE" id="PS51419">
    <property type="entry name" value="RAB"/>
    <property type="match status" value="1"/>
</dbReference>
<dbReference type="NCBIfam" id="TIGR00231">
    <property type="entry name" value="small_GTP"/>
    <property type="match status" value="1"/>
</dbReference>
<protein>
    <submittedName>
        <fullName evidence="3">Small GTPase superfamily</fullName>
    </submittedName>
</protein>
<sequence length="92" mass="10107">KIVVVGDGETGKTCLLAAYATGEFPEEYVPTIFENSLVNTILDGKAVELAIWDSAGQEDYARLRPLSYCNTDAFLLCFDITSAESYENTETK</sequence>
<dbReference type="GO" id="GO:0007264">
    <property type="term" value="P:small GTPase-mediated signal transduction"/>
    <property type="evidence" value="ECO:0007669"/>
    <property type="project" value="InterPro"/>
</dbReference>
<keyword evidence="2" id="KW-0342">GTP-binding</keyword>
<dbReference type="OrthoDB" id="8830751at2759"/>
<dbReference type="PROSITE" id="PS51420">
    <property type="entry name" value="RHO"/>
    <property type="match status" value="1"/>
</dbReference>
<dbReference type="GO" id="GO:0003924">
    <property type="term" value="F:GTPase activity"/>
    <property type="evidence" value="ECO:0007669"/>
    <property type="project" value="InterPro"/>
</dbReference>
<dbReference type="SMART" id="SM00174">
    <property type="entry name" value="RHO"/>
    <property type="match status" value="1"/>
</dbReference>
<name>A0A4P9WE36_9FUNG</name>
<evidence type="ECO:0000256" key="1">
    <source>
        <dbReference type="ARBA" id="ARBA00022741"/>
    </source>
</evidence>
<dbReference type="EMBL" id="KZ996049">
    <property type="protein sequence ID" value="RKO89508.1"/>
    <property type="molecule type" value="Genomic_DNA"/>
</dbReference>
<dbReference type="InterPro" id="IPR005225">
    <property type="entry name" value="Small_GTP-bd"/>
</dbReference>
<proteinExistence type="predicted"/>
<dbReference type="InterPro" id="IPR003578">
    <property type="entry name" value="Small_GTPase_Rho"/>
</dbReference>
<dbReference type="SMART" id="SM00175">
    <property type="entry name" value="RAB"/>
    <property type="match status" value="1"/>
</dbReference>
<dbReference type="PROSITE" id="PS51421">
    <property type="entry name" value="RAS"/>
    <property type="match status" value="1"/>
</dbReference>
<dbReference type="PANTHER" id="PTHR24072">
    <property type="entry name" value="RHO FAMILY GTPASE"/>
    <property type="match status" value="1"/>
</dbReference>
<accession>A0A4P9WE36</accession>
<feature type="non-terminal residue" evidence="3">
    <location>
        <position position="92"/>
    </location>
</feature>
<dbReference type="CDD" id="cd00157">
    <property type="entry name" value="Rho"/>
    <property type="match status" value="1"/>
</dbReference>
<dbReference type="InterPro" id="IPR027417">
    <property type="entry name" value="P-loop_NTPase"/>
</dbReference>
<dbReference type="Pfam" id="PF00071">
    <property type="entry name" value="Ras"/>
    <property type="match status" value="1"/>
</dbReference>
<feature type="non-terminal residue" evidence="3">
    <location>
        <position position="1"/>
    </location>
</feature>
<dbReference type="SMART" id="SM00173">
    <property type="entry name" value="RAS"/>
    <property type="match status" value="1"/>
</dbReference>